<proteinExistence type="predicted"/>
<name>A0A9Q0MMM1_9DIPT</name>
<evidence type="ECO:0000256" key="1">
    <source>
        <dbReference type="SAM" id="SignalP"/>
    </source>
</evidence>
<evidence type="ECO:0000313" key="2">
    <source>
        <dbReference type="EMBL" id="KAJ6632874.1"/>
    </source>
</evidence>
<feature type="signal peptide" evidence="1">
    <location>
        <begin position="1"/>
        <end position="22"/>
    </location>
</feature>
<accession>A0A9Q0MMM1</accession>
<reference evidence="2" key="1">
    <citation type="submission" date="2022-07" db="EMBL/GenBank/DDBJ databases">
        <authorList>
            <person name="Trinca V."/>
            <person name="Uliana J.V.C."/>
            <person name="Torres T.T."/>
            <person name="Ward R.J."/>
            <person name="Monesi N."/>
        </authorList>
    </citation>
    <scope>NUCLEOTIDE SEQUENCE</scope>
    <source>
        <strain evidence="2">HSMRA1968</strain>
        <tissue evidence="2">Whole embryos</tissue>
    </source>
</reference>
<evidence type="ECO:0008006" key="4">
    <source>
        <dbReference type="Google" id="ProtNLM"/>
    </source>
</evidence>
<keyword evidence="3" id="KW-1185">Reference proteome</keyword>
<feature type="non-terminal residue" evidence="2">
    <location>
        <position position="145"/>
    </location>
</feature>
<sequence length="145" mass="16299">MRRLPAVSVVLLGIFLIGFVHCFDFDDFPRRTHITHGLFDVHPQSSGFWPFTHKAFFPISRRVADDDNSEEVLAETGTSGPLDVDSISGSIGNSDDVHAEIVPHHTDPFSSFDPTGIFFHQSFNPFINPFGAFGGMVPRQQPWWR</sequence>
<dbReference type="Proteomes" id="UP001151699">
    <property type="component" value="Unassembled WGS sequence"/>
</dbReference>
<keyword evidence="1" id="KW-0732">Signal</keyword>
<protein>
    <recommendedName>
        <fullName evidence="4">Secreted protein</fullName>
    </recommendedName>
</protein>
<evidence type="ECO:0000313" key="3">
    <source>
        <dbReference type="Proteomes" id="UP001151699"/>
    </source>
</evidence>
<dbReference type="EMBL" id="WJQU01002425">
    <property type="protein sequence ID" value="KAJ6632874.1"/>
    <property type="molecule type" value="Genomic_DNA"/>
</dbReference>
<dbReference type="OrthoDB" id="286301at2759"/>
<organism evidence="2 3">
    <name type="scientific">Pseudolycoriella hygida</name>
    <dbReference type="NCBI Taxonomy" id="35572"/>
    <lineage>
        <taxon>Eukaryota</taxon>
        <taxon>Metazoa</taxon>
        <taxon>Ecdysozoa</taxon>
        <taxon>Arthropoda</taxon>
        <taxon>Hexapoda</taxon>
        <taxon>Insecta</taxon>
        <taxon>Pterygota</taxon>
        <taxon>Neoptera</taxon>
        <taxon>Endopterygota</taxon>
        <taxon>Diptera</taxon>
        <taxon>Nematocera</taxon>
        <taxon>Sciaroidea</taxon>
        <taxon>Sciaridae</taxon>
        <taxon>Pseudolycoriella</taxon>
    </lineage>
</organism>
<gene>
    <name evidence="2" type="ORF">Bhyg_15693</name>
</gene>
<comment type="caution">
    <text evidence="2">The sequence shown here is derived from an EMBL/GenBank/DDBJ whole genome shotgun (WGS) entry which is preliminary data.</text>
</comment>
<dbReference type="AlphaFoldDB" id="A0A9Q0MMM1"/>
<feature type="chain" id="PRO_5040151227" description="Secreted protein" evidence="1">
    <location>
        <begin position="23"/>
        <end position="145"/>
    </location>
</feature>